<dbReference type="CDD" id="cd06551">
    <property type="entry name" value="LPLAT"/>
    <property type="match status" value="1"/>
</dbReference>
<accession>A0A517SSA7</accession>
<dbReference type="Proteomes" id="UP000315003">
    <property type="component" value="Chromosome"/>
</dbReference>
<dbReference type="InterPro" id="IPR002123">
    <property type="entry name" value="Plipid/glycerol_acylTrfase"/>
</dbReference>
<reference evidence="2 3" key="1">
    <citation type="submission" date="2019-02" db="EMBL/GenBank/DDBJ databases">
        <title>Deep-cultivation of Planctomycetes and their phenomic and genomic characterization uncovers novel biology.</title>
        <authorList>
            <person name="Wiegand S."/>
            <person name="Jogler M."/>
            <person name="Boedeker C."/>
            <person name="Pinto D."/>
            <person name="Vollmers J."/>
            <person name="Rivas-Marin E."/>
            <person name="Kohn T."/>
            <person name="Peeters S.H."/>
            <person name="Heuer A."/>
            <person name="Rast P."/>
            <person name="Oberbeckmann S."/>
            <person name="Bunk B."/>
            <person name="Jeske O."/>
            <person name="Meyerdierks A."/>
            <person name="Storesund J.E."/>
            <person name="Kallscheuer N."/>
            <person name="Luecker S."/>
            <person name="Lage O.M."/>
            <person name="Pohl T."/>
            <person name="Merkel B.J."/>
            <person name="Hornburger P."/>
            <person name="Mueller R.-W."/>
            <person name="Bruemmer F."/>
            <person name="Labrenz M."/>
            <person name="Spormann A.M."/>
            <person name="Op den Camp H."/>
            <person name="Overmann J."/>
            <person name="Amann R."/>
            <person name="Jetten M.S.M."/>
            <person name="Mascher T."/>
            <person name="Medema M.H."/>
            <person name="Devos D.P."/>
            <person name="Kaster A.-K."/>
            <person name="Ovreas L."/>
            <person name="Rohde M."/>
            <person name="Galperin M.Y."/>
            <person name="Jogler C."/>
        </authorList>
    </citation>
    <scope>NUCLEOTIDE SEQUENCE [LARGE SCALE GENOMIC DNA]</scope>
    <source>
        <strain evidence="2 3">SV_7m_r</strain>
    </source>
</reference>
<keyword evidence="3" id="KW-1185">Reference proteome</keyword>
<name>A0A517SSA7_9BACT</name>
<feature type="domain" description="Phospholipid/glycerol acyltransferase" evidence="1">
    <location>
        <begin position="60"/>
        <end position="179"/>
    </location>
</feature>
<evidence type="ECO:0000313" key="3">
    <source>
        <dbReference type="Proteomes" id="UP000315003"/>
    </source>
</evidence>
<evidence type="ECO:0000313" key="2">
    <source>
        <dbReference type="EMBL" id="QDT59010.1"/>
    </source>
</evidence>
<dbReference type="SUPFAM" id="SSF69593">
    <property type="entry name" value="Glycerol-3-phosphate (1)-acyltransferase"/>
    <property type="match status" value="1"/>
</dbReference>
<protein>
    <recommendedName>
        <fullName evidence="1">Phospholipid/glycerol acyltransferase domain-containing protein</fullName>
    </recommendedName>
</protein>
<dbReference type="Pfam" id="PF01553">
    <property type="entry name" value="Acyltransferase"/>
    <property type="match status" value="1"/>
</dbReference>
<proteinExistence type="predicted"/>
<dbReference type="OrthoDB" id="152799at2"/>
<dbReference type="AlphaFoldDB" id="A0A517SSA7"/>
<dbReference type="RefSeq" id="WP_145270583.1">
    <property type="nucleotide sequence ID" value="NZ_CP036272.1"/>
</dbReference>
<dbReference type="SMART" id="SM00563">
    <property type="entry name" value="PlsC"/>
    <property type="match status" value="1"/>
</dbReference>
<dbReference type="EMBL" id="CP036272">
    <property type="protein sequence ID" value="QDT59010.1"/>
    <property type="molecule type" value="Genomic_DNA"/>
</dbReference>
<gene>
    <name evidence="2" type="ORF">SV7mr_15140</name>
</gene>
<organism evidence="2 3">
    <name type="scientific">Stieleria bergensis</name>
    <dbReference type="NCBI Taxonomy" id="2528025"/>
    <lineage>
        <taxon>Bacteria</taxon>
        <taxon>Pseudomonadati</taxon>
        <taxon>Planctomycetota</taxon>
        <taxon>Planctomycetia</taxon>
        <taxon>Pirellulales</taxon>
        <taxon>Pirellulaceae</taxon>
        <taxon>Stieleria</taxon>
    </lineage>
</organism>
<evidence type="ECO:0000259" key="1">
    <source>
        <dbReference type="SMART" id="SM00563"/>
    </source>
</evidence>
<dbReference type="GO" id="GO:0016746">
    <property type="term" value="F:acyltransferase activity"/>
    <property type="evidence" value="ECO:0007669"/>
    <property type="project" value="InterPro"/>
</dbReference>
<sequence>MTSSEQRRNRASDWQPKPPAKWFYAGFQTFLKRFLRKNFHGVVLAKDSSLDVSLAAGRPIIIYVNHPSWWDPLIAHFLNQRLFPERDFFAPIDAEALAKYRVFARLGFFGVQLSSTSGTAQFLSRSAAVLERSNAALWLTPEGRFADSRDRTAELMPGLAHLCRKHDSPLVVPMAMEYAFWNERLPMCFAAFGKFIDCQQHPDWDKATWHQNLTTALRGTQQHLESLVIQRCDTNFQSVLQGDVGGGAVYDSFRRVKAMLTGKQFEGQHGEHFQ</sequence>